<sequence>MSGAPVLVTGASGFIGRQVVKKLEKAGQPLRLLDVQFEREHPRHDIYEGSIADPKLVQRAVDGVGGIIHLAHLIDIDGERPFESVSVNIVGTANVFQSAMETGCRRVVWGSSVMTYAPDRSGGPVSEEHQQAPETFYGAGKLYLEKMARSYRSLGLETVGLRLTTVFGPERDRGGAASFVVDLFRKPVAGEPVSVAEGDRRVDMVYGPDAAAACVLALQSPRKLNAFYNVGGFSTRVRDLANEVRRILPDACIGVADGGINPWPESVDCSRSRKDFGYIAQYDLKTSVSHYLSCLTRK</sequence>
<evidence type="ECO:0000313" key="3">
    <source>
        <dbReference type="EMBL" id="MBW3097188.1"/>
    </source>
</evidence>
<dbReference type="Pfam" id="PF01370">
    <property type="entry name" value="Epimerase"/>
    <property type="match status" value="1"/>
</dbReference>
<dbReference type="EMBL" id="JAHWQX010000002">
    <property type="protein sequence ID" value="MBW3097188.1"/>
    <property type="molecule type" value="Genomic_DNA"/>
</dbReference>
<organism evidence="3 4">
    <name type="scientific">Pseudohoeflea coraliihabitans</name>
    <dbReference type="NCBI Taxonomy" id="2860393"/>
    <lineage>
        <taxon>Bacteria</taxon>
        <taxon>Pseudomonadati</taxon>
        <taxon>Pseudomonadota</taxon>
        <taxon>Alphaproteobacteria</taxon>
        <taxon>Hyphomicrobiales</taxon>
        <taxon>Rhizobiaceae</taxon>
        <taxon>Pseudohoeflea</taxon>
    </lineage>
</organism>
<feature type="domain" description="NAD-dependent epimerase/dehydratase" evidence="2">
    <location>
        <begin position="6"/>
        <end position="231"/>
    </location>
</feature>
<keyword evidence="1" id="KW-0521">NADP</keyword>
<dbReference type="PANTHER" id="PTHR43103:SF3">
    <property type="entry name" value="ADP-L-GLYCERO-D-MANNO-HEPTOSE-6-EPIMERASE"/>
    <property type="match status" value="1"/>
</dbReference>
<keyword evidence="4" id="KW-1185">Reference proteome</keyword>
<name>A0ABS6WNF1_9HYPH</name>
<reference evidence="3" key="1">
    <citation type="submission" date="2021-07" db="EMBL/GenBank/DDBJ databases">
        <title>Pseudohoeflea marina sp. nov. a polyhydroxyalcanoate-producing bacterium.</title>
        <authorList>
            <person name="Zheng W."/>
            <person name="Yu S."/>
            <person name="Huang Y."/>
        </authorList>
    </citation>
    <scope>NUCLEOTIDE SEQUENCE</scope>
    <source>
        <strain evidence="3">DP4N28-3</strain>
    </source>
</reference>
<evidence type="ECO:0000256" key="1">
    <source>
        <dbReference type="ARBA" id="ARBA00022857"/>
    </source>
</evidence>
<proteinExistence type="predicted"/>
<dbReference type="InterPro" id="IPR001509">
    <property type="entry name" value="Epimerase_deHydtase"/>
</dbReference>
<protein>
    <submittedName>
        <fullName evidence="3">NAD(P)-dependent oxidoreductase</fullName>
    </submittedName>
</protein>
<comment type="caution">
    <text evidence="3">The sequence shown here is derived from an EMBL/GenBank/DDBJ whole genome shotgun (WGS) entry which is preliminary data.</text>
</comment>
<evidence type="ECO:0000259" key="2">
    <source>
        <dbReference type="Pfam" id="PF01370"/>
    </source>
</evidence>
<evidence type="ECO:0000313" key="4">
    <source>
        <dbReference type="Proteomes" id="UP001430804"/>
    </source>
</evidence>
<dbReference type="PANTHER" id="PTHR43103">
    <property type="entry name" value="NUCLEOSIDE-DIPHOSPHATE-SUGAR EPIMERASE"/>
    <property type="match status" value="1"/>
</dbReference>
<dbReference type="Proteomes" id="UP001430804">
    <property type="component" value="Unassembled WGS sequence"/>
</dbReference>
<dbReference type="RefSeq" id="WP_219201118.1">
    <property type="nucleotide sequence ID" value="NZ_JAHWQX010000002.1"/>
</dbReference>
<accession>A0ABS6WNF1</accession>
<gene>
    <name evidence="3" type="ORF">KY465_07845</name>
</gene>